<evidence type="ECO:0000256" key="8">
    <source>
        <dbReference type="ARBA" id="ARBA00022967"/>
    </source>
</evidence>
<evidence type="ECO:0000256" key="10">
    <source>
        <dbReference type="ARBA" id="ARBA00022989"/>
    </source>
</evidence>
<dbReference type="NCBIfam" id="TIGR01974">
    <property type="entry name" value="NDH_I_L"/>
    <property type="match status" value="1"/>
</dbReference>
<sequence>MHPSSLLCTSSLLVVFIILVYPLFTTFLLPPPPPHLFAFHTKTAVKTAFVISLIPLFSFINSGLETVTTSWNWMIISPLSISISFKFDAYSTIFIPVALYVTWSILEFALWYMHSDPLTNRFFKYLLVFLVSMLILVSANNLFQLFIGWEGVGIMSFLLIGWWHGRADANTAALQAVLYNRVGDIGMILALAWFANNLGSWELQEVLTLGKTMDPTLPLLALILAAAGKSAQFGLHPWLPAAMEGPTPVSALLHSSTMVVAGVFLMIRFSPLIQNEPLILSLCLCLGALTTLFTAICALTQNDIKKIIAFSTSSQLGLMMVTIGLNQPQLAFLHICTHAFFKAMLFLCSGSTIHAFNNEQDIRKMGGLHRLAPLTSSCLTLGSLALMGTPFLAGFFSKDAIIEALNTSTLNAWALTLTLIATSLTAVYSLRLIFFVTMGSPRFSCYTPLNENNPLVINPLKRLAWGSIFSGFLLISFIHPTKTQIATMPPSLKLTALIITILGLIVALDLASLTTKQLKTLPVKTSHHFSNLLGFYPSIVHRLGSKISLQLGQKIATQTVDQTWLEKVGPKMVSSLVIPVSSSTGSLQQGVIKPYLLTYLTMLLITLILFSI</sequence>
<feature type="transmembrane region" description="Helical" evidence="16">
    <location>
        <begin position="371"/>
        <end position="393"/>
    </location>
</feature>
<feature type="transmembrane region" description="Helical" evidence="16">
    <location>
        <begin position="216"/>
        <end position="239"/>
    </location>
</feature>
<proteinExistence type="inferred from homology"/>
<dbReference type="Pfam" id="PF00662">
    <property type="entry name" value="Proton_antipo_N"/>
    <property type="match status" value="1"/>
</dbReference>
<dbReference type="InterPro" id="IPR018393">
    <property type="entry name" value="NADHpl_OxRdtase_5_subgr"/>
</dbReference>
<dbReference type="GO" id="GO:0005743">
    <property type="term" value="C:mitochondrial inner membrane"/>
    <property type="evidence" value="ECO:0007669"/>
    <property type="project" value="UniProtKB-SubCell"/>
</dbReference>
<dbReference type="InterPro" id="IPR003945">
    <property type="entry name" value="NU5C-like"/>
</dbReference>
<evidence type="ECO:0000256" key="12">
    <source>
        <dbReference type="ARBA" id="ARBA00023075"/>
    </source>
</evidence>
<dbReference type="GO" id="GO:0008137">
    <property type="term" value="F:NADH dehydrogenase (ubiquinone) activity"/>
    <property type="evidence" value="ECO:0007669"/>
    <property type="project" value="UniProtKB-EC"/>
</dbReference>
<evidence type="ECO:0000256" key="16">
    <source>
        <dbReference type="RuleBase" id="RU003404"/>
    </source>
</evidence>
<keyword evidence="13 16" id="KW-0496">Mitochondrion</keyword>
<evidence type="ECO:0000259" key="18">
    <source>
        <dbReference type="Pfam" id="PF00662"/>
    </source>
</evidence>
<comment type="subcellular location">
    <subcellularLocation>
        <location evidence="1">Mitochondrion inner membrane</location>
        <topology evidence="1">Multi-pass membrane protein</topology>
    </subcellularLocation>
</comment>
<keyword evidence="9" id="KW-0249">Electron transport</keyword>
<keyword evidence="5" id="KW-0679">Respiratory chain</keyword>
<evidence type="ECO:0000259" key="19">
    <source>
        <dbReference type="Pfam" id="PF06455"/>
    </source>
</evidence>
<organism evidence="20">
    <name type="scientific">Cetonurus globiceps</name>
    <name type="common">globehead grenadier</name>
    <dbReference type="NCBI Taxonomy" id="1443080"/>
    <lineage>
        <taxon>Eukaryota</taxon>
        <taxon>Metazoa</taxon>
        <taxon>Chordata</taxon>
        <taxon>Craniata</taxon>
        <taxon>Vertebrata</taxon>
        <taxon>Euteleostomi</taxon>
        <taxon>Actinopterygii</taxon>
        <taxon>Neopterygii</taxon>
        <taxon>Teleostei</taxon>
        <taxon>Neoteleostei</taxon>
        <taxon>Acanthomorphata</taxon>
        <taxon>Zeiogadaria</taxon>
        <taxon>Gadariae</taxon>
        <taxon>Gadiformes</taxon>
        <taxon>Macrouroidei</taxon>
        <taxon>Macrouridae</taxon>
        <taxon>Macrourinae</taxon>
        <taxon>Cetonurus</taxon>
    </lineage>
</organism>
<feature type="transmembrane region" description="Helical" evidence="16">
    <location>
        <begin position="122"/>
        <end position="139"/>
    </location>
</feature>
<feature type="transmembrane region" description="Helical" evidence="16">
    <location>
        <begin position="7"/>
        <end position="24"/>
    </location>
</feature>
<keyword evidence="4 16" id="KW-0813">Transport</keyword>
<dbReference type="CTD" id="25021289"/>
<evidence type="ECO:0000256" key="5">
    <source>
        <dbReference type="ARBA" id="ARBA00022660"/>
    </source>
</evidence>
<name>A0A0H3U1R7_9TELE</name>
<comment type="function">
    <text evidence="16">Core subunit of the mitochondrial membrane respiratory chain NADH dehydrogenase (Complex I) which catalyzes electron transfer from NADH through the respiratory chain, using ubiquinone as an electron acceptor. Essential for the catalytic activity and assembly of complex I.</text>
</comment>
<feature type="transmembrane region" description="Helical" evidence="16">
    <location>
        <begin position="307"/>
        <end position="325"/>
    </location>
</feature>
<evidence type="ECO:0000256" key="1">
    <source>
        <dbReference type="ARBA" id="ARBA00004448"/>
    </source>
</evidence>
<evidence type="ECO:0000256" key="4">
    <source>
        <dbReference type="ARBA" id="ARBA00022448"/>
    </source>
</evidence>
<feature type="transmembrane region" description="Helical" evidence="16">
    <location>
        <begin position="331"/>
        <end position="350"/>
    </location>
</feature>
<evidence type="ECO:0000256" key="15">
    <source>
        <dbReference type="ARBA" id="ARBA00049551"/>
    </source>
</evidence>
<feature type="transmembrane region" description="Helical" evidence="16">
    <location>
        <begin position="251"/>
        <end position="273"/>
    </location>
</feature>
<keyword evidence="12 16" id="KW-0830">Ubiquinone</keyword>
<evidence type="ECO:0000259" key="17">
    <source>
        <dbReference type="Pfam" id="PF00361"/>
    </source>
</evidence>
<keyword evidence="10 16" id="KW-1133">Transmembrane helix</keyword>
<feature type="transmembrane region" description="Helical" evidence="16">
    <location>
        <begin position="279"/>
        <end position="300"/>
    </location>
</feature>
<feature type="transmembrane region" description="Helical" evidence="16">
    <location>
        <begin position="463"/>
        <end position="480"/>
    </location>
</feature>
<feature type="transmembrane region" description="Helical" evidence="16">
    <location>
        <begin position="93"/>
        <end position="113"/>
    </location>
</feature>
<dbReference type="InterPro" id="IPR001750">
    <property type="entry name" value="ND/Mrp_TM"/>
</dbReference>
<feature type="transmembrane region" description="Helical" evidence="16">
    <location>
        <begin position="591"/>
        <end position="610"/>
    </location>
</feature>
<dbReference type="PRINTS" id="PR01434">
    <property type="entry name" value="NADHDHGNASE5"/>
</dbReference>
<keyword evidence="8" id="KW-1278">Translocase</keyword>
<evidence type="ECO:0000256" key="14">
    <source>
        <dbReference type="ARBA" id="ARBA00023136"/>
    </source>
</evidence>
<dbReference type="GO" id="GO:0042773">
    <property type="term" value="P:ATP synthesis coupled electron transport"/>
    <property type="evidence" value="ECO:0007669"/>
    <property type="project" value="InterPro"/>
</dbReference>
<dbReference type="GeneID" id="25021289"/>
<geneLocation type="mitochondrion" evidence="20"/>
<feature type="transmembrane region" description="Helical" evidence="16">
    <location>
        <begin position="492"/>
        <end position="511"/>
    </location>
</feature>
<evidence type="ECO:0000256" key="7">
    <source>
        <dbReference type="ARBA" id="ARBA00022792"/>
    </source>
</evidence>
<dbReference type="AlphaFoldDB" id="A0A0H3U1R7"/>
<feature type="transmembrane region" description="Helical" evidence="16">
    <location>
        <begin position="413"/>
        <end position="434"/>
    </location>
</feature>
<dbReference type="InterPro" id="IPR010934">
    <property type="entry name" value="NADH_DH_su5_C"/>
</dbReference>
<feature type="domain" description="NADH:quinone oxidoreductase/Mrp antiporter transmembrane" evidence="17">
    <location>
        <begin position="139"/>
        <end position="422"/>
    </location>
</feature>
<feature type="domain" description="NADH-Ubiquinone oxidoreductase (complex I) chain 5 N-terminal" evidence="18">
    <location>
        <begin position="73"/>
        <end position="123"/>
    </location>
</feature>
<comment type="catalytic activity">
    <reaction evidence="15 16">
        <text>a ubiquinone + NADH + 5 H(+)(in) = a ubiquinol + NAD(+) + 4 H(+)(out)</text>
        <dbReference type="Rhea" id="RHEA:29091"/>
        <dbReference type="Rhea" id="RHEA-COMP:9565"/>
        <dbReference type="Rhea" id="RHEA-COMP:9566"/>
        <dbReference type="ChEBI" id="CHEBI:15378"/>
        <dbReference type="ChEBI" id="CHEBI:16389"/>
        <dbReference type="ChEBI" id="CHEBI:17976"/>
        <dbReference type="ChEBI" id="CHEBI:57540"/>
        <dbReference type="ChEBI" id="CHEBI:57945"/>
        <dbReference type="EC" id="7.1.1.2"/>
    </reaction>
</comment>
<feature type="domain" description="NADH dehydrogenase subunit 5 C-terminal" evidence="19">
    <location>
        <begin position="428"/>
        <end position="609"/>
    </location>
</feature>
<evidence type="ECO:0000313" key="20">
    <source>
        <dbReference type="EMBL" id="AHF49549.1"/>
    </source>
</evidence>
<keyword evidence="11 16" id="KW-0520">NAD</keyword>
<accession>A0A0H3U1R7</accession>
<comment type="similarity">
    <text evidence="16">Belongs to the complex I subunit 5 family.</text>
</comment>
<reference evidence="20" key="1">
    <citation type="journal article" date="2016" name="PLoS ONE">
        <title>Characterization of the Complete Mitochondrial Genome Sequence of the Globose Head Whiptail Cetonurus globiceps (Gadiformes: Macrouridae) and Its Phylogenetic Analysis.</title>
        <authorList>
            <person name="Shi X."/>
            <person name="Tian P."/>
            <person name="Lin R."/>
            <person name="Huang D."/>
            <person name="Wang J."/>
        </authorList>
    </citation>
    <scope>NUCLEOTIDE SEQUENCE</scope>
</reference>
<dbReference type="Pfam" id="PF00361">
    <property type="entry name" value="Proton_antipo_M"/>
    <property type="match status" value="1"/>
</dbReference>
<dbReference type="PANTHER" id="PTHR42829">
    <property type="entry name" value="NADH-UBIQUINONE OXIDOREDUCTASE CHAIN 5"/>
    <property type="match status" value="1"/>
</dbReference>
<dbReference type="Pfam" id="PF06455">
    <property type="entry name" value="NADH5_C"/>
    <property type="match status" value="1"/>
</dbReference>
<dbReference type="RefSeq" id="YP_009154876.1">
    <property type="nucleotide sequence ID" value="NC_027436.1"/>
</dbReference>
<dbReference type="PANTHER" id="PTHR42829:SF2">
    <property type="entry name" value="NADH-UBIQUINONE OXIDOREDUCTASE CHAIN 5"/>
    <property type="match status" value="1"/>
</dbReference>
<feature type="transmembrane region" description="Helical" evidence="16">
    <location>
        <begin position="177"/>
        <end position="196"/>
    </location>
</feature>
<protein>
    <recommendedName>
        <fullName evidence="3 16">NADH-ubiquinone oxidoreductase chain 5</fullName>
        <ecNumber evidence="2 16">7.1.1.2</ecNumber>
    </recommendedName>
</protein>
<keyword evidence="7" id="KW-0999">Mitochondrion inner membrane</keyword>
<dbReference type="InterPro" id="IPR001516">
    <property type="entry name" value="Proton_antipo_N"/>
</dbReference>
<dbReference type="EMBL" id="KF751382">
    <property type="protein sequence ID" value="AHF49549.1"/>
    <property type="molecule type" value="Genomic_DNA"/>
</dbReference>
<evidence type="ECO:0000256" key="13">
    <source>
        <dbReference type="ARBA" id="ARBA00023128"/>
    </source>
</evidence>
<dbReference type="GO" id="GO:0015990">
    <property type="term" value="P:electron transport coupled proton transport"/>
    <property type="evidence" value="ECO:0007669"/>
    <property type="project" value="TreeGrafter"/>
</dbReference>
<evidence type="ECO:0000256" key="11">
    <source>
        <dbReference type="ARBA" id="ARBA00023027"/>
    </source>
</evidence>
<dbReference type="GO" id="GO:0003954">
    <property type="term" value="F:NADH dehydrogenase activity"/>
    <property type="evidence" value="ECO:0007669"/>
    <property type="project" value="TreeGrafter"/>
</dbReference>
<evidence type="ECO:0000256" key="2">
    <source>
        <dbReference type="ARBA" id="ARBA00012944"/>
    </source>
</evidence>
<feature type="transmembrane region" description="Helical" evidence="16">
    <location>
        <begin position="145"/>
        <end position="165"/>
    </location>
</feature>
<keyword evidence="6 16" id="KW-0812">Transmembrane</keyword>
<keyword evidence="14 16" id="KW-0472">Membrane</keyword>
<evidence type="ECO:0000256" key="9">
    <source>
        <dbReference type="ARBA" id="ARBA00022982"/>
    </source>
</evidence>
<dbReference type="EC" id="7.1.1.2" evidence="2 16"/>
<evidence type="ECO:0000256" key="3">
    <source>
        <dbReference type="ARBA" id="ARBA00021096"/>
    </source>
</evidence>
<evidence type="ECO:0000256" key="6">
    <source>
        <dbReference type="ARBA" id="ARBA00022692"/>
    </source>
</evidence>